<dbReference type="Proteomes" id="UP001172673">
    <property type="component" value="Unassembled WGS sequence"/>
</dbReference>
<dbReference type="InterPro" id="IPR025638">
    <property type="entry name" value="DUF4336"/>
</dbReference>
<accession>A0AA39CJM0</accession>
<organism evidence="1 2">
    <name type="scientific">Cladophialophora chaetospira</name>
    <dbReference type="NCBI Taxonomy" id="386627"/>
    <lineage>
        <taxon>Eukaryota</taxon>
        <taxon>Fungi</taxon>
        <taxon>Dikarya</taxon>
        <taxon>Ascomycota</taxon>
        <taxon>Pezizomycotina</taxon>
        <taxon>Eurotiomycetes</taxon>
        <taxon>Chaetothyriomycetidae</taxon>
        <taxon>Chaetothyriales</taxon>
        <taxon>Herpotrichiellaceae</taxon>
        <taxon>Cladophialophora</taxon>
    </lineage>
</organism>
<proteinExistence type="predicted"/>
<comment type="caution">
    <text evidence="1">The sequence shown here is derived from an EMBL/GenBank/DDBJ whole genome shotgun (WGS) entry which is preliminary data.</text>
</comment>
<dbReference type="PANTHER" id="PTHR33835:SF1">
    <property type="entry name" value="METALLO-BETA-LACTAMASE DOMAIN-CONTAINING PROTEIN"/>
    <property type="match status" value="1"/>
</dbReference>
<keyword evidence="2" id="KW-1185">Reference proteome</keyword>
<gene>
    <name evidence="1" type="ORF">H2200_005459</name>
</gene>
<dbReference type="EMBL" id="JAPDRK010000007">
    <property type="protein sequence ID" value="KAJ9610682.1"/>
    <property type="molecule type" value="Genomic_DNA"/>
</dbReference>
<evidence type="ECO:0000313" key="1">
    <source>
        <dbReference type="EMBL" id="KAJ9610682.1"/>
    </source>
</evidence>
<dbReference type="AlphaFoldDB" id="A0AA39CJM0"/>
<sequence length="276" mass="31129">MSSLAIIRDLAPGLATFSTPFYRFAPLGYRKFVAVGLRSAAVKLHDNRVLVLNPIQLEKSVHDKLTAMGGVHFVASDLGHHLYVKDYLDTWPDAKAIGVKGLEGKRKDVKWNFVYENAQRKPEDVFGFSEDVESVMFEGFITRAVAWYHRPSGTLIQSDLLMNLPCTEQYKPSSSDTGPLSRGFATLAYPQSLFHRALLYYAATTDYSLMRRDAKKVAEWNVQRIVPCHGENIEGKKASEAWKSAYSWFLDGPASPSLFRRIGDTMNTIARRLFLL</sequence>
<evidence type="ECO:0000313" key="2">
    <source>
        <dbReference type="Proteomes" id="UP001172673"/>
    </source>
</evidence>
<protein>
    <submittedName>
        <fullName evidence="1">Uncharacterized protein</fullName>
    </submittedName>
</protein>
<dbReference type="PANTHER" id="PTHR33835">
    <property type="entry name" value="YALI0C07656P"/>
    <property type="match status" value="1"/>
</dbReference>
<reference evidence="1" key="1">
    <citation type="submission" date="2022-10" db="EMBL/GenBank/DDBJ databases">
        <title>Culturing micro-colonial fungi from biological soil crusts in the Mojave desert and describing Neophaeococcomyces mojavensis, and introducing the new genera and species Taxawa tesnikishii.</title>
        <authorList>
            <person name="Kurbessoian T."/>
            <person name="Stajich J.E."/>
        </authorList>
    </citation>
    <scope>NUCLEOTIDE SEQUENCE</scope>
    <source>
        <strain evidence="1">TK_41</strain>
    </source>
</reference>
<name>A0AA39CJM0_9EURO</name>